<feature type="compositionally biased region" description="Polar residues" evidence="1">
    <location>
        <begin position="100"/>
        <end position="114"/>
    </location>
</feature>
<proteinExistence type="predicted"/>
<dbReference type="SUPFAM" id="SSF55874">
    <property type="entry name" value="ATPase domain of HSP90 chaperone/DNA topoisomerase II/histidine kinase"/>
    <property type="match status" value="1"/>
</dbReference>
<reference evidence="4 5" key="1">
    <citation type="journal article" date="2019" name="Plant Biotechnol. J.">
        <title>The red bayberry genome and genetic basis of sex determination.</title>
        <authorList>
            <person name="Jia H.M."/>
            <person name="Jia H.J."/>
            <person name="Cai Q.L."/>
            <person name="Wang Y."/>
            <person name="Zhao H.B."/>
            <person name="Yang W.F."/>
            <person name="Wang G.Y."/>
            <person name="Li Y.H."/>
            <person name="Zhan D.L."/>
            <person name="Shen Y.T."/>
            <person name="Niu Q.F."/>
            <person name="Chang L."/>
            <person name="Qiu J."/>
            <person name="Zhao L."/>
            <person name="Xie H.B."/>
            <person name="Fu W.Y."/>
            <person name="Jin J."/>
            <person name="Li X.W."/>
            <person name="Jiao Y."/>
            <person name="Zhou C.C."/>
            <person name="Tu T."/>
            <person name="Chai C.Y."/>
            <person name="Gao J.L."/>
            <person name="Fan L.J."/>
            <person name="van de Weg E."/>
            <person name="Wang J.Y."/>
            <person name="Gao Z.S."/>
        </authorList>
    </citation>
    <scope>NUCLEOTIDE SEQUENCE [LARGE SCALE GENOMIC DNA]</scope>
    <source>
        <tissue evidence="4">Leaves</tissue>
    </source>
</reference>
<dbReference type="InterPro" id="IPR058210">
    <property type="entry name" value="SACS/Nov_dom"/>
</dbReference>
<gene>
    <name evidence="4" type="ORF">CJ030_MR5G016234</name>
</gene>
<feature type="domain" description="Sacsin/Nov" evidence="3">
    <location>
        <begin position="1206"/>
        <end position="1390"/>
    </location>
</feature>
<feature type="region of interest" description="Disordered" evidence="1">
    <location>
        <begin position="426"/>
        <end position="481"/>
    </location>
</feature>
<dbReference type="GO" id="GO:0009793">
    <property type="term" value="P:embryo development ending in seed dormancy"/>
    <property type="evidence" value="ECO:0007669"/>
    <property type="project" value="TreeGrafter"/>
</dbReference>
<name>A0A6A1VL98_9ROSI</name>
<dbReference type="Gene3D" id="3.30.565.10">
    <property type="entry name" value="Histidine kinase-like ATPase, C-terminal domain"/>
    <property type="match status" value="1"/>
</dbReference>
<dbReference type="Pfam" id="PF25794">
    <property type="entry name" value="SACS"/>
    <property type="match status" value="1"/>
</dbReference>
<dbReference type="OrthoDB" id="1262810at2759"/>
<feature type="region of interest" description="Disordered" evidence="1">
    <location>
        <begin position="68"/>
        <end position="114"/>
    </location>
</feature>
<feature type="domain" description="Protein NO VEIN C-terminal" evidence="2">
    <location>
        <begin position="2664"/>
        <end position="2748"/>
    </location>
</feature>
<dbReference type="GO" id="GO:0005634">
    <property type="term" value="C:nucleus"/>
    <property type="evidence" value="ECO:0007669"/>
    <property type="project" value="TreeGrafter"/>
</dbReference>
<evidence type="ECO:0000259" key="2">
    <source>
        <dbReference type="Pfam" id="PF13020"/>
    </source>
</evidence>
<feature type="region of interest" description="Disordered" evidence="1">
    <location>
        <begin position="2545"/>
        <end position="2572"/>
    </location>
</feature>
<keyword evidence="5" id="KW-1185">Reference proteome</keyword>
<organism evidence="4 5">
    <name type="scientific">Morella rubra</name>
    <name type="common">Chinese bayberry</name>
    <dbReference type="NCBI Taxonomy" id="262757"/>
    <lineage>
        <taxon>Eukaryota</taxon>
        <taxon>Viridiplantae</taxon>
        <taxon>Streptophyta</taxon>
        <taxon>Embryophyta</taxon>
        <taxon>Tracheophyta</taxon>
        <taxon>Spermatophyta</taxon>
        <taxon>Magnoliopsida</taxon>
        <taxon>eudicotyledons</taxon>
        <taxon>Gunneridae</taxon>
        <taxon>Pentapetalae</taxon>
        <taxon>rosids</taxon>
        <taxon>fabids</taxon>
        <taxon>Fagales</taxon>
        <taxon>Myricaceae</taxon>
        <taxon>Morella</taxon>
    </lineage>
</organism>
<dbReference type="GO" id="GO:0048364">
    <property type="term" value="P:root development"/>
    <property type="evidence" value="ECO:0007669"/>
    <property type="project" value="TreeGrafter"/>
</dbReference>
<dbReference type="Pfam" id="PF13020">
    <property type="entry name" value="NOV_C"/>
    <property type="match status" value="1"/>
</dbReference>
<dbReference type="PANTHER" id="PTHR32387:SF0">
    <property type="entry name" value="PROTEIN NO VEIN"/>
    <property type="match status" value="1"/>
</dbReference>
<evidence type="ECO:0000256" key="1">
    <source>
        <dbReference type="SAM" id="MobiDB-lite"/>
    </source>
</evidence>
<accession>A0A6A1VL98</accession>
<sequence length="2784" mass="313105">MNGQPPGFRPSGGGGWGWLPLPAQAQAANPDFTIQNPNYYLQDPNFLIHHLLQHQNFPFQNPVFPAQNPNFLNQNLNLPTQNPTVPSQNPNPKPLPQNRPTPRFQASESSSQNRKALLEKVNNVVMEARLKIIAAGESVTAWKVSQDALLMLKVVSWSSLKFPMQEVPNLHRLIVTEGKINAFIHCFVGVRRITSLHDLEVAICENEGVEKFDELELGPLLRHPLVLHYFSVKSDVTEVCKITGEEIISFLWKFLYRSKYKDIRVEEFLDFIAKKRSVASKEKLGIRVQSFGMHISVIRKAMNWENTTLKKSVEALKSESGKKYKKAPPFSSLKKQLDERFSSISQRIESFSSVEKNFHGKHIRFASSSSDDESSDDCVSADETVENTTGNHFNMLSQNVVSSDRMSSCPYPSQIEEMTRLGLKGEMRGNPFYVSGSPHNEKSGSSKKKRKSGNHSCTMSPPFRSSKNKRKSEDLDYNMSKPSKSCKRYKVEVHPVDDSEKNDDLAITHNSMRMFITTWKDACREHTVPEVFERMLQFYNTKARKRKKFEPMFTSFPFVGLLNVAVSSIKSGMWDSMYDTIQISQKELTNTSTEKYSEYDIVDVEPSVKDATVIAEHGVERTHSVSVGDIIREVAMYFELDCDINGCGKSLLERGIILLRKLCNCEFGLLEQFGIKTFKSLGYGEFLMFLEKHASLLPDQICKLLINEHDQIGTGEKSPLEVCMLQHQLVILVSQALNGLWADKRVTKHMISSLLRRQFPIISLKISENGSVDDFLNIVGKHRSNVLSRGVLFSLTLFESYYVEDSSPYNENDLLETTEVKNEISQKAGGLKSVTSRDAFEVLLRAPLLSDLNLWAHWDLLFAPSLGPLLTWLLNEVNTKNLMCLVTKDGKVIRIDQSATVDSFLEAALQGSPFQTAVQLLSLFSLVGGEKSVPLSLLKCHARHAFEVILKNLMENMEVNDSGNPLMQGTARLKMVDEVATSNLSELRVNLCKMNKVVPVLSRFFLDCLGYLPTEFHGFAADVLLSGMRSLIKDTASAILSECNQIEQRLMLHEVGLTLGVVEWIDDYNVFCSSEVTDLSCGTSCLNAARPEKSSGLNNVQDVSDESSTYEMNRNVPIVAGGCNEECTGVCESIDGLERFDNSIGFGPVLCLSELDEHKNAALVIESIRRDEFGLDPTLSSNESSMLKKQHARLGRALHCLSQELYSQDSHFLLELVQNADDNVYAEDVEPTLTFILQESGIIVLNNERGFSAQNIRALCDVGNSTKKGSNAGYIGKKGIGFKSVFRVSDAPEIHSNGFHVKFDISEGQIGFVLPTMVPPHDIKLFSRLASSDTNQLDEKCWNTCIVLPFRARLSDGTVMNNILTMFSDLHPSLLLFLHRLKCIKFRNLINNSLIVMRKEIMRDGIIRVSHGKEKMTWFLASQKLQADVLSRGVQTTEISIAFTLQESKDGDYVPVLEQQPVFAFLPLRTYGLKFILQGDFVLPSSREEVDGDSPWNQWLLSKFPGLFVGAERSFCALPCFKENLGKAVSAFMSFVPLVGEVHGFFSSLPRMIISNLRMSNCLLLEGGNDRWVPPCKVLGGWNEQARILLPDDLLGEHLGLGFLDRNIKMSDSLTRALGVQEFGPTILLQFILSLSQVENGIKSMGLSWLSSWLNALYTMSFHSSGQIFVNSDIETDLIEKLRKIPFIPLSDGTYSSVDKGTIWLPSDGSDGGQGLEVFPNLFAKLRTVNPAVLSASTFDTSCKDMSLVANLTKMFHRIGVQRLSAHEIIKVHILPAVSDDGVTKRDKNLMTEYICFVMIHLQSSCPDCRTERESIISVLQNKAFILTNHGYKRPIDVSIHFSKEYGNPVSVDKLVNVVDMKWYEVDTSYLRHPVTESLPGGLMKWREFFQEIGIMDFVQIFQVDKTVADLSHTAFKNVMCERYLISPESVVKDWESQELVHLVTLLSKNGMQQSCIYLLEAFDTLWDSYFSDKVVGFCTPKSSGDSKPFKSSFMSSICDVRWVVSSMDDELHYPQDLFYDCDSVRSILGASAPYAVPKVRNGKLASDIGFKIKVTVDDVLEILRVWRRSKTHFKASILQMTKLYTFIWNDIATSKEEIKEELRSGPFIFVPYASGSRLEDVVSGIFLSPEQVCWYDSTGSLDQMKDVHSQCSLTDVIHCPLNKTLSSIYPGLRDFFTDACKVHETPSLCSYLQILRQLSTVILPSQAANSVLKVFLKWSEGLKSGLLSPEDVIFLKECLVKLEFTVLPTEQDKWVSLHPSFGLVCWCDDRMLRKQFKHFDEIDFLYFGILTEDEEQILETKVSVLMHALGIPALSQVVTREAHICMRLAVTVAVQVVTKLSKASLVGWALPYAQRYFWNLHPDKYIKLKRSGFDILNGLQVIVVEKLYYRNVIKSSSCASKKRIECSCLLQDSILYATRESDSHAIFMELSRLLYNGAPDLHFANFLHMITTMAESGSTEEQTEFFILNSQKVPKLPDEESVWSLSSVASLTKDSLQTSFGSTIMDDQNYSKSKKNVGYNSNWPPVDWKSAPGFSYARANGFKTQPTTAQPRSSPQKIMEDGSEGTVKLTDNVPFSMDDDWTIADDPAAASTALVLSDEINLEDQSDQACYQTDPSMNVEFDIVDLDTMPDGPEFASSDFHKRDQLRIGIPNAAQAVRTGRVGELVAFKYITEKLGKPVTKWVNEDSETGLPYDIVVGEENNKEYIEVKATKSRRKDWFNISTREWQFAMDKGESFSIAHVVLLGNNVARVSVFKNPVKLCQLGKLQLVVMMPRQQQDFSIAS</sequence>
<feature type="compositionally biased region" description="Polar residues" evidence="1">
    <location>
        <begin position="2545"/>
        <end position="2557"/>
    </location>
</feature>
<dbReference type="PANTHER" id="PTHR32387">
    <property type="entry name" value="WU:FJ29H11"/>
    <property type="match status" value="1"/>
</dbReference>
<comment type="caution">
    <text evidence="4">The sequence shown here is derived from an EMBL/GenBank/DDBJ whole genome shotgun (WGS) entry which is preliminary data.</text>
</comment>
<feature type="region of interest" description="Disordered" evidence="1">
    <location>
        <begin position="1"/>
        <end position="22"/>
    </location>
</feature>
<feature type="compositionally biased region" description="Polar residues" evidence="1">
    <location>
        <begin position="454"/>
        <end position="465"/>
    </location>
</feature>
<dbReference type="NCBIfam" id="NF047352">
    <property type="entry name" value="P_loop_sacsin"/>
    <property type="match status" value="1"/>
</dbReference>
<dbReference type="Proteomes" id="UP000516437">
    <property type="component" value="Chromosome 5"/>
</dbReference>
<dbReference type="GO" id="GO:0010305">
    <property type="term" value="P:leaf vascular tissue pattern formation"/>
    <property type="evidence" value="ECO:0007669"/>
    <property type="project" value="TreeGrafter"/>
</dbReference>
<dbReference type="EMBL" id="RXIC02000023">
    <property type="protein sequence ID" value="KAB1213661.1"/>
    <property type="molecule type" value="Genomic_DNA"/>
</dbReference>
<evidence type="ECO:0000259" key="3">
    <source>
        <dbReference type="Pfam" id="PF25794"/>
    </source>
</evidence>
<dbReference type="InterPro" id="IPR024975">
    <property type="entry name" value="NOV_C"/>
</dbReference>
<evidence type="ECO:0000313" key="5">
    <source>
        <dbReference type="Proteomes" id="UP000516437"/>
    </source>
</evidence>
<evidence type="ECO:0000313" key="4">
    <source>
        <dbReference type="EMBL" id="KAB1213661.1"/>
    </source>
</evidence>
<protein>
    <submittedName>
        <fullName evidence="4">Uncharacterized protein</fullName>
    </submittedName>
</protein>
<feature type="compositionally biased region" description="Low complexity" evidence="1">
    <location>
        <begin position="68"/>
        <end position="84"/>
    </location>
</feature>
<dbReference type="InterPro" id="IPR036890">
    <property type="entry name" value="HATPase_C_sf"/>
</dbReference>
<feature type="compositionally biased region" description="Pro residues" evidence="1">
    <location>
        <begin position="89"/>
        <end position="99"/>
    </location>
</feature>
<dbReference type="InterPro" id="IPR052957">
    <property type="entry name" value="Auxin_embryo_med"/>
</dbReference>